<dbReference type="Gene3D" id="3.90.660.10">
    <property type="match status" value="1"/>
</dbReference>
<evidence type="ECO:0000259" key="2">
    <source>
        <dbReference type="Pfam" id="PF01593"/>
    </source>
</evidence>
<dbReference type="SUPFAM" id="SSF51905">
    <property type="entry name" value="FAD/NAD(P)-binding domain"/>
    <property type="match status" value="1"/>
</dbReference>
<protein>
    <submittedName>
        <fullName evidence="3">FI24493p1</fullName>
    </submittedName>
</protein>
<dbReference type="VEuPathDB" id="VectorBase:FBgn0035943"/>
<keyword evidence="1" id="KW-0472">Membrane</keyword>
<dbReference type="OrthoDB" id="5046242at2759"/>
<name>T1W043_DROME</name>
<dbReference type="Bgee" id="FBgn0035943">
    <property type="expression patterns" value="Expressed in eye disc (Drosophila) and 20 other cell types or tissues"/>
</dbReference>
<evidence type="ECO:0000256" key="1">
    <source>
        <dbReference type="SAM" id="Phobius"/>
    </source>
</evidence>
<dbReference type="SUPFAM" id="SSF54373">
    <property type="entry name" value="FAD-linked reductases, C-terminal domain"/>
    <property type="match status" value="1"/>
</dbReference>
<keyword evidence="1" id="KW-1133">Transmembrane helix</keyword>
<gene>
    <name evidence="3" type="primary">CG5653-RA</name>
</gene>
<dbReference type="ExpressionAtlas" id="T1W043">
    <property type="expression patterns" value="baseline and differential"/>
</dbReference>
<dbReference type="InterPro" id="IPR002937">
    <property type="entry name" value="Amino_oxidase"/>
</dbReference>
<keyword evidence="1" id="KW-0812">Transmembrane</keyword>
<dbReference type="Pfam" id="PF01593">
    <property type="entry name" value="Amino_oxidase"/>
    <property type="match status" value="1"/>
</dbReference>
<proteinExistence type="evidence at transcript level"/>
<dbReference type="PANTHER" id="PTHR10742">
    <property type="entry name" value="FLAVIN MONOAMINE OXIDASE"/>
    <property type="match status" value="1"/>
</dbReference>
<dbReference type="InterPro" id="IPR050281">
    <property type="entry name" value="Flavin_monoamine_oxidase"/>
</dbReference>
<dbReference type="HOGENOM" id="CLU_004498_2_3_1"/>
<reference evidence="3" key="1">
    <citation type="submission" date="2013-08" db="EMBL/GenBank/DDBJ databases">
        <authorList>
            <person name="Carlson J."/>
            <person name="Booth B."/>
            <person name="Frise E."/>
            <person name="Park S."/>
            <person name="Wan K."/>
            <person name="Yu C."/>
            <person name="Celniker S."/>
        </authorList>
    </citation>
    <scope>NUCLEOTIDE SEQUENCE</scope>
</reference>
<dbReference type="InterPro" id="IPR036188">
    <property type="entry name" value="FAD/NAD-bd_sf"/>
</dbReference>
<feature type="transmembrane region" description="Helical" evidence="1">
    <location>
        <begin position="12"/>
        <end position="31"/>
    </location>
</feature>
<organism evidence="3">
    <name type="scientific">Drosophila melanogaster</name>
    <name type="common">Fruit fly</name>
    <dbReference type="NCBI Taxonomy" id="7227"/>
    <lineage>
        <taxon>Eukaryota</taxon>
        <taxon>Metazoa</taxon>
        <taxon>Ecdysozoa</taxon>
        <taxon>Arthropoda</taxon>
        <taxon>Hexapoda</taxon>
        <taxon>Insecta</taxon>
        <taxon>Pterygota</taxon>
        <taxon>Neoptera</taxon>
        <taxon>Endopterygota</taxon>
        <taxon>Diptera</taxon>
        <taxon>Brachycera</taxon>
        <taxon>Muscomorpha</taxon>
        <taxon>Ephydroidea</taxon>
        <taxon>Drosophilidae</taxon>
        <taxon>Drosophila</taxon>
        <taxon>Sophophora</taxon>
    </lineage>
</organism>
<sequence length="480" mass="54595">QRFKMEKCRASSRIIIIGAGVSGIAAATRLLQNNFQNVQILEAEDRIGGRINTVYFGDNVIDLGAQWCHGKQQNCVYDMVKDMGILHETGDYYSPIKRVRSNKEVVPHELACRIHDIAVKSMPSGPHPVVGSFGTHLTQTFWRKIESELPQVNRDVASEALNTFAKHESSIIGADNLFEVSVREHIEYHECDGDKLLHWGTKGYRRFLRLLMKVSADTPEELGLLEGRIQLDMKVIKIELACPRKVILRCQDGDYFEADHVICTVSLGVLQEQHEKLFVPPLPAAKVNAIRSLTLGTVNKLYLEYEKQPLPDGWVGFFCFWLEEDLIELRKTEYFWVEGITGVHMITCQPRMLMAWVNGPHGRHMETLSDEKVLEGLYWLFRKFLTFEIPPPKRFVRSSWFSNPNFRGSWSYRGVMADERNTGPWDLESPVLGEDGHLGLLFAGEASSRNHFSTVHGAVEAGYREADRLIDHYTSCSVSA</sequence>
<feature type="non-terminal residue" evidence="3">
    <location>
        <position position="1"/>
    </location>
</feature>
<accession>T1W043</accession>
<evidence type="ECO:0000313" key="3">
    <source>
        <dbReference type="EMBL" id="AGT97042.1"/>
    </source>
</evidence>
<dbReference type="AlphaFoldDB" id="T1W043"/>
<dbReference type="Gene3D" id="3.50.50.60">
    <property type="entry name" value="FAD/NAD(P)-binding domain"/>
    <property type="match status" value="1"/>
</dbReference>
<dbReference type="GO" id="GO:0016491">
    <property type="term" value="F:oxidoreductase activity"/>
    <property type="evidence" value="ECO:0007669"/>
    <property type="project" value="InterPro"/>
</dbReference>
<feature type="domain" description="Amine oxidase" evidence="2">
    <location>
        <begin position="21"/>
        <end position="470"/>
    </location>
</feature>
<dbReference type="PANTHER" id="PTHR10742:SF398">
    <property type="entry name" value="AMINE OXIDASE DOMAIN-CONTAINING PROTEIN-RELATED"/>
    <property type="match status" value="1"/>
</dbReference>
<dbReference type="EMBL" id="BT150210">
    <property type="protein sequence ID" value="AGT97042.1"/>
    <property type="molecule type" value="mRNA"/>
</dbReference>